<keyword evidence="3 4" id="KW-0285">Flavoprotein</keyword>
<proteinExistence type="inferred from homology"/>
<evidence type="ECO:0000256" key="3">
    <source>
        <dbReference type="HAMAP-Rule" id="MF_02225"/>
    </source>
</evidence>
<dbReference type="EC" id="6.3.2.5" evidence="3"/>
<dbReference type="GO" id="GO:0015941">
    <property type="term" value="P:pantothenate catabolic process"/>
    <property type="evidence" value="ECO:0007669"/>
    <property type="project" value="InterPro"/>
</dbReference>
<dbReference type="PANTHER" id="PTHR14359:SF6">
    <property type="entry name" value="PHOSPHOPANTOTHENOYLCYSTEINE DECARBOXYLASE"/>
    <property type="match status" value="1"/>
</dbReference>
<evidence type="ECO:0000313" key="7">
    <source>
        <dbReference type="EMBL" id="NYD54228.1"/>
    </source>
</evidence>
<reference evidence="7 8" key="1">
    <citation type="submission" date="2020-07" db="EMBL/GenBank/DDBJ databases">
        <title>Sequencing the genomes of 1000 actinobacteria strains.</title>
        <authorList>
            <person name="Klenk H.-P."/>
        </authorList>
    </citation>
    <scope>NUCLEOTIDE SEQUENCE [LARGE SCALE GENOMIC DNA]</scope>
    <source>
        <strain evidence="7 8">DSM 22185</strain>
    </source>
</reference>
<dbReference type="EC" id="4.1.1.36" evidence="3"/>
<evidence type="ECO:0000313" key="8">
    <source>
        <dbReference type="Proteomes" id="UP000552045"/>
    </source>
</evidence>
<protein>
    <recommendedName>
        <fullName evidence="3">Coenzyme A biosynthesis bifunctional protein CoaBC</fullName>
    </recommendedName>
    <alternativeName>
        <fullName evidence="3">DNA/pantothenate metabolism flavoprotein</fullName>
    </alternativeName>
    <alternativeName>
        <fullName evidence="3">Phosphopantothenoylcysteine synthetase/decarboxylase</fullName>
        <shortName evidence="3">PPCS-PPCDC</shortName>
    </alternativeName>
    <domain>
        <recommendedName>
            <fullName evidence="3">Phosphopantothenoylcysteine decarboxylase</fullName>
            <shortName evidence="3">PPC decarboxylase</shortName>
            <shortName evidence="3">PPC-DC</shortName>
            <ecNumber evidence="3">4.1.1.36</ecNumber>
        </recommendedName>
        <alternativeName>
            <fullName evidence="3">CoaC</fullName>
        </alternativeName>
    </domain>
    <domain>
        <recommendedName>
            <fullName evidence="3">Phosphopantothenate--cysteine ligase</fullName>
            <ecNumber evidence="3">6.3.2.5</ecNumber>
        </recommendedName>
        <alternativeName>
            <fullName evidence="3">CoaB</fullName>
        </alternativeName>
        <alternativeName>
            <fullName evidence="3">Phosphopantothenoylcysteine synthetase</fullName>
            <shortName evidence="3">PPC synthetase</shortName>
            <shortName evidence="3">PPC-S</shortName>
        </alternativeName>
    </domain>
</protein>
<keyword evidence="3 4" id="KW-0436">Ligase</keyword>
<name>A0A7Y9EUN0_9MICO</name>
<dbReference type="Pfam" id="PF02441">
    <property type="entry name" value="Flavoprotein"/>
    <property type="match status" value="1"/>
</dbReference>
<evidence type="ECO:0000259" key="6">
    <source>
        <dbReference type="Pfam" id="PF04127"/>
    </source>
</evidence>
<dbReference type="GO" id="GO:0046872">
    <property type="term" value="F:metal ion binding"/>
    <property type="evidence" value="ECO:0007669"/>
    <property type="project" value="UniProtKB-KW"/>
</dbReference>
<comment type="similarity">
    <text evidence="3 4">In the C-terminal section; belongs to the PPC synthetase family.</text>
</comment>
<comment type="pathway">
    <text evidence="3 4">Cofactor biosynthesis; coenzyme A biosynthesis; CoA from (R)-pantothenate: step 2/5.</text>
</comment>
<dbReference type="NCBIfam" id="TIGR00521">
    <property type="entry name" value="coaBC_dfp"/>
    <property type="match status" value="1"/>
</dbReference>
<keyword evidence="8" id="KW-1185">Reference proteome</keyword>
<comment type="similarity">
    <text evidence="3 4">In the N-terminal section; belongs to the HFCD (homo-oligomeric flavin containing Cys decarboxylase) superfamily.</text>
</comment>
<comment type="function">
    <text evidence="3">Catalyzes two sequential steps in the biosynthesis of coenzyme A. In the first step cysteine is conjugated to 4'-phosphopantothenate to form 4-phosphopantothenoylcysteine. In the second step the latter compound is decarboxylated to form 4'-phosphopantotheine.</text>
</comment>
<feature type="domain" description="Flavoprotein" evidence="5">
    <location>
        <begin position="1"/>
        <end position="171"/>
    </location>
</feature>
<dbReference type="GO" id="GO:0004633">
    <property type="term" value="F:phosphopantothenoylcysteine decarboxylase activity"/>
    <property type="evidence" value="ECO:0007669"/>
    <property type="project" value="UniProtKB-UniRule"/>
</dbReference>
<dbReference type="InterPro" id="IPR005252">
    <property type="entry name" value="CoaBC"/>
</dbReference>
<feature type="binding site" evidence="3">
    <location>
        <position position="286"/>
    </location>
    <ligand>
        <name>CTP</name>
        <dbReference type="ChEBI" id="CHEBI:37563"/>
    </ligand>
</feature>
<comment type="cofactor">
    <cofactor evidence="3">
        <name>Mg(2+)</name>
        <dbReference type="ChEBI" id="CHEBI:18420"/>
    </cofactor>
</comment>
<dbReference type="Pfam" id="PF04127">
    <property type="entry name" value="DFP"/>
    <property type="match status" value="1"/>
</dbReference>
<feature type="region of interest" description="Phosphopantothenoylcysteine decarboxylase" evidence="3">
    <location>
        <begin position="1"/>
        <end position="182"/>
    </location>
</feature>
<dbReference type="AlphaFoldDB" id="A0A7Y9EUN0"/>
<feature type="binding site" evidence="3">
    <location>
        <position position="276"/>
    </location>
    <ligand>
        <name>CTP</name>
        <dbReference type="ChEBI" id="CHEBI:37563"/>
    </ligand>
</feature>
<dbReference type="InterPro" id="IPR036551">
    <property type="entry name" value="Flavin_trans-like"/>
</dbReference>
<comment type="function">
    <text evidence="4">Catalyzes two steps in the biosynthesis of coenzyme A. In the first step cysteine is conjugated to 4'-phosphopantothenate to form 4-phosphopantothenoylcysteine, in the latter compound is decarboxylated to form 4'-phosphopantotheine.</text>
</comment>
<evidence type="ECO:0000256" key="4">
    <source>
        <dbReference type="RuleBase" id="RU364078"/>
    </source>
</evidence>
<feature type="region of interest" description="Phosphopantothenate--cysteine ligase" evidence="3">
    <location>
        <begin position="183"/>
        <end position="402"/>
    </location>
</feature>
<dbReference type="GO" id="GO:0004632">
    <property type="term" value="F:phosphopantothenate--cysteine ligase activity"/>
    <property type="evidence" value="ECO:0007669"/>
    <property type="project" value="UniProtKB-UniRule"/>
</dbReference>
<dbReference type="InterPro" id="IPR007085">
    <property type="entry name" value="DNA/pantothenate-metab_flavo_C"/>
</dbReference>
<evidence type="ECO:0000259" key="5">
    <source>
        <dbReference type="Pfam" id="PF02441"/>
    </source>
</evidence>
<feature type="binding site" evidence="3">
    <location>
        <position position="344"/>
    </location>
    <ligand>
        <name>CTP</name>
        <dbReference type="ChEBI" id="CHEBI:37563"/>
    </ligand>
</feature>
<dbReference type="RefSeq" id="WP_179432375.1">
    <property type="nucleotide sequence ID" value="NZ_BAABLC010000001.1"/>
</dbReference>
<dbReference type="InterPro" id="IPR035929">
    <property type="entry name" value="CoaB-like_sf"/>
</dbReference>
<dbReference type="PANTHER" id="PTHR14359">
    <property type="entry name" value="HOMO-OLIGOMERIC FLAVIN CONTAINING CYS DECARBOXYLASE FAMILY"/>
    <property type="match status" value="1"/>
</dbReference>
<dbReference type="Proteomes" id="UP000552045">
    <property type="component" value="Unassembled WGS sequence"/>
</dbReference>
<sequence>MDIVVGVTGGIAAYKAVQVVRLLVKAGHEVTVVPTPDALRFVGAPTWEAVSRHPVTTSVHDDVARVRHVALGQGADLVVIAPATANTIARMAAGIADNLLGTTLLATEAPVVIAPAMHAEMWRHPATQANIRTLVERGVRLVGPAAGELAGGDSGPGRMSEPEEIVDDALRAVAPRDLAGMRVAVSAGGTREPIDPVRFLGNRSSGRQGAALAAEAAARGAQVILVAANVSADVLAGARHPNVEVRPVATAAELGDAMREAAASADVVIMAAAVADYRPKTAADQKLTKEDGVLERIELVENEDIVAGLAASRPEGQTVVSFAAETNADASARRERAARKRERKGVDLLVVNRADAEHGFEKADNAVEIIGEGGAVAASAEGSKREVARAIWDAVTVRRTPR</sequence>
<dbReference type="Gene3D" id="3.40.50.1950">
    <property type="entry name" value="Flavin prenyltransferase-like"/>
    <property type="match status" value="1"/>
</dbReference>
<gene>
    <name evidence="3" type="primary">coaBC</name>
    <name evidence="7" type="ORF">BKA02_001283</name>
</gene>
<keyword evidence="1 3" id="KW-0210">Decarboxylase</keyword>
<feature type="binding site" evidence="3">
    <location>
        <position position="340"/>
    </location>
    <ligand>
        <name>CTP</name>
        <dbReference type="ChEBI" id="CHEBI:37563"/>
    </ligand>
</feature>
<feature type="binding site" evidence="3">
    <location>
        <position position="322"/>
    </location>
    <ligand>
        <name>CTP</name>
        <dbReference type="ChEBI" id="CHEBI:37563"/>
    </ligand>
</feature>
<dbReference type="GO" id="GO:0071513">
    <property type="term" value="C:phosphopantothenoylcysteine decarboxylase complex"/>
    <property type="evidence" value="ECO:0007669"/>
    <property type="project" value="TreeGrafter"/>
</dbReference>
<dbReference type="Gene3D" id="3.40.50.10300">
    <property type="entry name" value="CoaB-like"/>
    <property type="match status" value="1"/>
</dbReference>
<evidence type="ECO:0000256" key="1">
    <source>
        <dbReference type="ARBA" id="ARBA00022793"/>
    </source>
</evidence>
<comment type="pathway">
    <text evidence="3 4">Cofactor biosynthesis; coenzyme A biosynthesis; CoA from (R)-pantothenate: step 3/5.</text>
</comment>
<comment type="catalytic activity">
    <reaction evidence="3 4">
        <text>N-[(R)-4-phosphopantothenoyl]-L-cysteine + H(+) = (R)-4'-phosphopantetheine + CO2</text>
        <dbReference type="Rhea" id="RHEA:16793"/>
        <dbReference type="ChEBI" id="CHEBI:15378"/>
        <dbReference type="ChEBI" id="CHEBI:16526"/>
        <dbReference type="ChEBI" id="CHEBI:59458"/>
        <dbReference type="ChEBI" id="CHEBI:61723"/>
        <dbReference type="EC" id="4.1.1.36"/>
    </reaction>
</comment>
<keyword evidence="3" id="KW-0460">Magnesium</keyword>
<comment type="caution">
    <text evidence="7">The sequence shown here is derived from an EMBL/GenBank/DDBJ whole genome shotgun (WGS) entry which is preliminary data.</text>
</comment>
<keyword evidence="3 4" id="KW-0288">FMN</keyword>
<dbReference type="GO" id="GO:0010181">
    <property type="term" value="F:FMN binding"/>
    <property type="evidence" value="ECO:0007669"/>
    <property type="project" value="UniProtKB-UniRule"/>
</dbReference>
<keyword evidence="2 3" id="KW-0456">Lyase</keyword>
<keyword evidence="3" id="KW-0511">Multifunctional enzyme</keyword>
<dbReference type="EMBL" id="JACCBH010000001">
    <property type="protein sequence ID" value="NYD54228.1"/>
    <property type="molecule type" value="Genomic_DNA"/>
</dbReference>
<evidence type="ECO:0000256" key="2">
    <source>
        <dbReference type="ARBA" id="ARBA00023239"/>
    </source>
</evidence>
<dbReference type="HAMAP" id="MF_02225">
    <property type="entry name" value="CoaBC"/>
    <property type="match status" value="1"/>
</dbReference>
<dbReference type="GO" id="GO:0015937">
    <property type="term" value="P:coenzyme A biosynthetic process"/>
    <property type="evidence" value="ECO:0007669"/>
    <property type="project" value="UniProtKB-UniRule"/>
</dbReference>
<dbReference type="InterPro" id="IPR003382">
    <property type="entry name" value="Flavoprotein"/>
</dbReference>
<comment type="caution">
    <text evidence="3">Lacks conserved residue(s) required for the propagation of feature annotation.</text>
</comment>
<dbReference type="SUPFAM" id="SSF102645">
    <property type="entry name" value="CoaB-like"/>
    <property type="match status" value="1"/>
</dbReference>
<accession>A0A7Y9EUN0</accession>
<keyword evidence="3" id="KW-0479">Metal-binding</keyword>
<comment type="catalytic activity">
    <reaction evidence="3 4">
        <text>(R)-4'-phosphopantothenate + L-cysteine + CTP = N-[(R)-4-phosphopantothenoyl]-L-cysteine + CMP + diphosphate + H(+)</text>
        <dbReference type="Rhea" id="RHEA:19397"/>
        <dbReference type="ChEBI" id="CHEBI:10986"/>
        <dbReference type="ChEBI" id="CHEBI:15378"/>
        <dbReference type="ChEBI" id="CHEBI:33019"/>
        <dbReference type="ChEBI" id="CHEBI:35235"/>
        <dbReference type="ChEBI" id="CHEBI:37563"/>
        <dbReference type="ChEBI" id="CHEBI:59458"/>
        <dbReference type="ChEBI" id="CHEBI:60377"/>
        <dbReference type="EC" id="6.3.2.5"/>
    </reaction>
</comment>
<comment type="cofactor">
    <cofactor evidence="3">
        <name>FMN</name>
        <dbReference type="ChEBI" id="CHEBI:58210"/>
    </cofactor>
    <text evidence="3">Binds 1 FMN per subunit.</text>
</comment>
<organism evidence="7 8">
    <name type="scientific">Microbacterium pseudoresistens</name>
    <dbReference type="NCBI Taxonomy" id="640634"/>
    <lineage>
        <taxon>Bacteria</taxon>
        <taxon>Bacillati</taxon>
        <taxon>Actinomycetota</taxon>
        <taxon>Actinomycetes</taxon>
        <taxon>Micrococcales</taxon>
        <taxon>Microbacteriaceae</taxon>
        <taxon>Microbacterium</taxon>
    </lineage>
</organism>
<dbReference type="SUPFAM" id="SSF52507">
    <property type="entry name" value="Homo-oligomeric flavin-containing Cys decarboxylases, HFCD"/>
    <property type="match status" value="1"/>
</dbReference>
<dbReference type="UniPathway" id="UPA00241">
    <property type="reaction ID" value="UER00353"/>
</dbReference>
<feature type="domain" description="DNA/pantothenate metabolism flavoprotein C-terminal" evidence="6">
    <location>
        <begin position="178"/>
        <end position="395"/>
    </location>
</feature>